<sequence length="270" mass="31315">MSALTLQFRPDNSERMRKDEVERNYNPWDAFQAICRYLDPDAAVALPLDELLSILYQMLPIKTKRWSTEEADLSYLILDVVEQIPHAHPGQDKMLALYQRLAKCDKFIYQREPRESCAAFEEEAHRRIIYWPWEKESQARAIVNSCAFMARLEGAGLLDPSFKRGFFFQDALDDPKAEMGKEPLYDSYLLAACAMWILYDTGVFFRCVSSGRQWHDPDRSDPTGLEQWNKWQRVFAERAETSDLTDEARQLARQAADRMAALAREGEAAK</sequence>
<name>A0A3D8QRV1_9EURO</name>
<dbReference type="InterPro" id="IPR022085">
    <property type="entry name" value="OpdG"/>
</dbReference>
<keyword evidence="2" id="KW-1185">Reference proteome</keyword>
<dbReference type="AlphaFoldDB" id="A0A3D8QRV1"/>
<organism evidence="1 2">
    <name type="scientific">Aspergillus mulundensis</name>
    <dbReference type="NCBI Taxonomy" id="1810919"/>
    <lineage>
        <taxon>Eukaryota</taxon>
        <taxon>Fungi</taxon>
        <taxon>Dikarya</taxon>
        <taxon>Ascomycota</taxon>
        <taxon>Pezizomycotina</taxon>
        <taxon>Eurotiomycetes</taxon>
        <taxon>Eurotiomycetidae</taxon>
        <taxon>Eurotiales</taxon>
        <taxon>Aspergillaceae</taxon>
        <taxon>Aspergillus</taxon>
        <taxon>Aspergillus subgen. Nidulantes</taxon>
    </lineage>
</organism>
<gene>
    <name evidence="1" type="ORF">DSM5745_09950</name>
</gene>
<dbReference type="Pfam" id="PF12311">
    <property type="entry name" value="DUF3632"/>
    <property type="match status" value="1"/>
</dbReference>
<proteinExistence type="predicted"/>
<dbReference type="OrthoDB" id="3350591at2759"/>
<dbReference type="STRING" id="1810919.A0A3D8QRV1"/>
<evidence type="ECO:0000313" key="1">
    <source>
        <dbReference type="EMBL" id="RDW64539.1"/>
    </source>
</evidence>
<dbReference type="Proteomes" id="UP000256690">
    <property type="component" value="Unassembled WGS sequence"/>
</dbReference>
<evidence type="ECO:0000313" key="2">
    <source>
        <dbReference type="Proteomes" id="UP000256690"/>
    </source>
</evidence>
<dbReference type="EMBL" id="PVWQ01000014">
    <property type="protein sequence ID" value="RDW64539.1"/>
    <property type="molecule type" value="Genomic_DNA"/>
</dbReference>
<dbReference type="RefSeq" id="XP_026599698.1">
    <property type="nucleotide sequence ID" value="XM_026751966.1"/>
</dbReference>
<dbReference type="GeneID" id="38120320"/>
<comment type="caution">
    <text evidence="1">The sequence shown here is derived from an EMBL/GenBank/DDBJ whole genome shotgun (WGS) entry which is preliminary data.</text>
</comment>
<reference evidence="1 2" key="1">
    <citation type="journal article" date="2018" name="IMA Fungus">
        <title>IMA Genome-F 9: Draft genome sequence of Annulohypoxylon stygium, Aspergillus mulundensis, Berkeleyomyces basicola (syn. Thielaviopsis basicola), Ceratocystis smalleyi, two Cercospora beticola strains, Coleophoma cylindrospora, Fusarium fracticaudum, Phialophora cf. hyalina, and Morchella septimelata.</title>
        <authorList>
            <person name="Wingfield B.D."/>
            <person name="Bills G.F."/>
            <person name="Dong Y."/>
            <person name="Huang W."/>
            <person name="Nel W.J."/>
            <person name="Swalarsk-Parry B.S."/>
            <person name="Vaghefi N."/>
            <person name="Wilken P.M."/>
            <person name="An Z."/>
            <person name="de Beer Z.W."/>
            <person name="De Vos L."/>
            <person name="Chen L."/>
            <person name="Duong T.A."/>
            <person name="Gao Y."/>
            <person name="Hammerbacher A."/>
            <person name="Kikkert J.R."/>
            <person name="Li Y."/>
            <person name="Li H."/>
            <person name="Li K."/>
            <person name="Li Q."/>
            <person name="Liu X."/>
            <person name="Ma X."/>
            <person name="Naidoo K."/>
            <person name="Pethybridge S.J."/>
            <person name="Sun J."/>
            <person name="Steenkamp E.T."/>
            <person name="van der Nest M.A."/>
            <person name="van Wyk S."/>
            <person name="Wingfield M.J."/>
            <person name="Xiong C."/>
            <person name="Yue Q."/>
            <person name="Zhang X."/>
        </authorList>
    </citation>
    <scope>NUCLEOTIDE SEQUENCE [LARGE SCALE GENOMIC DNA]</scope>
    <source>
        <strain evidence="1 2">DSM 5745</strain>
    </source>
</reference>
<protein>
    <submittedName>
        <fullName evidence="1">Uncharacterized protein</fullName>
    </submittedName>
</protein>
<accession>A0A3D8QRV1</accession>